<protein>
    <submittedName>
        <fullName evidence="2">Uncharacterized protein</fullName>
    </submittedName>
</protein>
<comment type="caution">
    <text evidence="2">The sequence shown here is derived from an EMBL/GenBank/DDBJ whole genome shotgun (WGS) entry which is preliminary data.</text>
</comment>
<keyword evidence="1" id="KW-1133">Transmembrane helix</keyword>
<evidence type="ECO:0000313" key="2">
    <source>
        <dbReference type="EMBL" id="EGQ13854.1"/>
    </source>
</evidence>
<keyword evidence="1" id="KW-0472">Membrane</keyword>
<gene>
    <name evidence="2" type="ORF">HMPREF9144_2355</name>
</gene>
<evidence type="ECO:0000313" key="3">
    <source>
        <dbReference type="Proteomes" id="UP000004123"/>
    </source>
</evidence>
<evidence type="ECO:0000256" key="1">
    <source>
        <dbReference type="SAM" id="Phobius"/>
    </source>
</evidence>
<dbReference type="STRING" id="997353.HMPREF9144_2355"/>
<dbReference type="HOGENOM" id="CLU_2992934_0_0_10"/>
<organism evidence="2 3">
    <name type="scientific">Prevotella pallens ATCC 700821</name>
    <dbReference type="NCBI Taxonomy" id="997353"/>
    <lineage>
        <taxon>Bacteria</taxon>
        <taxon>Pseudomonadati</taxon>
        <taxon>Bacteroidota</taxon>
        <taxon>Bacteroidia</taxon>
        <taxon>Bacteroidales</taxon>
        <taxon>Prevotellaceae</taxon>
        <taxon>Prevotella</taxon>
    </lineage>
</organism>
<keyword evidence="1" id="KW-0812">Transmembrane</keyword>
<dbReference type="AlphaFoldDB" id="F9DL13"/>
<dbReference type="EMBL" id="AFPY01000111">
    <property type="protein sequence ID" value="EGQ13854.1"/>
    <property type="molecule type" value="Genomic_DNA"/>
</dbReference>
<dbReference type="Proteomes" id="UP000004123">
    <property type="component" value="Unassembled WGS sequence"/>
</dbReference>
<feature type="transmembrane region" description="Helical" evidence="1">
    <location>
        <begin position="17"/>
        <end position="38"/>
    </location>
</feature>
<sequence>MSAFIVRNLIYNALHTHLTVCGLQLITVGFALYVNLLIGTNKEARTKKLYYSFGENE</sequence>
<reference evidence="2 3" key="1">
    <citation type="submission" date="2011-04" db="EMBL/GenBank/DDBJ databases">
        <authorList>
            <person name="Muzny D."/>
            <person name="Qin X."/>
            <person name="Deng J."/>
            <person name="Jiang H."/>
            <person name="Liu Y."/>
            <person name="Qu J."/>
            <person name="Song X.-Z."/>
            <person name="Zhang L."/>
            <person name="Thornton R."/>
            <person name="Coyle M."/>
            <person name="Francisco L."/>
            <person name="Jackson L."/>
            <person name="Javaid M."/>
            <person name="Korchina V."/>
            <person name="Kovar C."/>
            <person name="Mata R."/>
            <person name="Mathew T."/>
            <person name="Ngo R."/>
            <person name="Nguyen L."/>
            <person name="Nguyen N."/>
            <person name="Okwuonu G."/>
            <person name="Ongeri F."/>
            <person name="Pham C."/>
            <person name="Simmons D."/>
            <person name="Wilczek-Boney K."/>
            <person name="Hale W."/>
            <person name="Jakkamsetti A."/>
            <person name="Pham P."/>
            <person name="Ruth R."/>
            <person name="San Lucas F."/>
            <person name="Warren J."/>
            <person name="Zhang J."/>
            <person name="Zhao Z."/>
            <person name="Zhou C."/>
            <person name="Zhu D."/>
            <person name="Lee S."/>
            <person name="Bess C."/>
            <person name="Blankenburg K."/>
            <person name="Forbes L."/>
            <person name="Fu Q."/>
            <person name="Gubbala S."/>
            <person name="Hirani K."/>
            <person name="Jayaseelan J.C."/>
            <person name="Lara F."/>
            <person name="Munidasa M."/>
            <person name="Palculict T."/>
            <person name="Patil S."/>
            <person name="Pu L.-L."/>
            <person name="Saada N."/>
            <person name="Tang L."/>
            <person name="Weissenberger G."/>
            <person name="Zhu Y."/>
            <person name="Hemphill L."/>
            <person name="Shang Y."/>
            <person name="Youmans B."/>
            <person name="Ayvaz T."/>
            <person name="Ross M."/>
            <person name="Santibanez J."/>
            <person name="Aqrawi P."/>
            <person name="Gross S."/>
            <person name="Joshi V."/>
            <person name="Fowler G."/>
            <person name="Nazareth L."/>
            <person name="Reid J."/>
            <person name="Worley K."/>
            <person name="Petrosino J."/>
            <person name="Highlander S."/>
            <person name="Gibbs R."/>
        </authorList>
    </citation>
    <scope>NUCLEOTIDE SEQUENCE [LARGE SCALE GENOMIC DNA]</scope>
    <source>
        <strain evidence="2 3">ATCC 700821</strain>
    </source>
</reference>
<name>F9DL13_9BACT</name>
<accession>F9DL13</accession>
<proteinExistence type="predicted"/>